<dbReference type="RefSeq" id="WP_179747989.1">
    <property type="nucleotide sequence ID" value="NZ_JACCBU010000001.1"/>
</dbReference>
<comment type="caution">
    <text evidence="2">The sequence shown here is derived from an EMBL/GenBank/DDBJ whole genome shotgun (WGS) entry which is preliminary data.</text>
</comment>
<feature type="transmembrane region" description="Helical" evidence="1">
    <location>
        <begin position="139"/>
        <end position="163"/>
    </location>
</feature>
<evidence type="ECO:0000256" key="1">
    <source>
        <dbReference type="SAM" id="Phobius"/>
    </source>
</evidence>
<dbReference type="AlphaFoldDB" id="A0A7Y9I330"/>
<keyword evidence="1" id="KW-0472">Membrane</keyword>
<accession>A0A7Y9I330</accession>
<gene>
    <name evidence="2" type="ORF">BKA15_000566</name>
</gene>
<name>A0A7Y9I330_9ACTN</name>
<sequence length="166" mass="17805">MHLGWPELLALLTSLAFGVVSAIVPIANAEAYVIASQVTAVAGPLPVAVGVGLGQSAGKLLLFIAVRRGRDFWFVRRQHHDQQPVGPVRTRIRAFLARLLELVGTNRWGLPIVALAAVVGIPPLYAVSLVAGASRMGALWFWLVVAAGRVTRFVLVALGVGWLPFW</sequence>
<keyword evidence="1" id="KW-0812">Transmembrane</keyword>
<keyword evidence="1" id="KW-1133">Transmembrane helix</keyword>
<dbReference type="EMBL" id="JACCBU010000001">
    <property type="protein sequence ID" value="NYE69237.1"/>
    <property type="molecule type" value="Genomic_DNA"/>
</dbReference>
<evidence type="ECO:0000313" key="2">
    <source>
        <dbReference type="EMBL" id="NYE69237.1"/>
    </source>
</evidence>
<feature type="transmembrane region" description="Helical" evidence="1">
    <location>
        <begin position="108"/>
        <end position="133"/>
    </location>
</feature>
<reference evidence="2 3" key="1">
    <citation type="submission" date="2020-07" db="EMBL/GenBank/DDBJ databases">
        <title>Sequencing the genomes of 1000 actinobacteria strains.</title>
        <authorList>
            <person name="Klenk H.-P."/>
        </authorList>
    </citation>
    <scope>NUCLEOTIDE SEQUENCE [LARGE SCALE GENOMIC DNA]</scope>
    <source>
        <strain evidence="2 3">DSM 22083</strain>
    </source>
</reference>
<proteinExistence type="predicted"/>
<protein>
    <submittedName>
        <fullName evidence="2">Membrane protein YqaA with SNARE-associated domain</fullName>
    </submittedName>
</protein>
<organism evidence="2 3">
    <name type="scientific">Microlunatus parietis</name>
    <dbReference type="NCBI Taxonomy" id="682979"/>
    <lineage>
        <taxon>Bacteria</taxon>
        <taxon>Bacillati</taxon>
        <taxon>Actinomycetota</taxon>
        <taxon>Actinomycetes</taxon>
        <taxon>Propionibacteriales</taxon>
        <taxon>Propionibacteriaceae</taxon>
        <taxon>Microlunatus</taxon>
    </lineage>
</organism>
<feature type="transmembrane region" description="Helical" evidence="1">
    <location>
        <begin position="45"/>
        <end position="66"/>
    </location>
</feature>
<evidence type="ECO:0000313" key="3">
    <source>
        <dbReference type="Proteomes" id="UP000569914"/>
    </source>
</evidence>
<keyword evidence="3" id="KW-1185">Reference proteome</keyword>
<dbReference type="Proteomes" id="UP000569914">
    <property type="component" value="Unassembled WGS sequence"/>
</dbReference>